<gene>
    <name evidence="6" type="ORF">E8E12_003074</name>
</gene>
<dbReference type="AlphaFoldDB" id="A0A9P5C179"/>
<keyword evidence="7" id="KW-1185">Reference proteome</keyword>
<organism evidence="6 7">
    <name type="scientific">Didymella heteroderae</name>
    <dbReference type="NCBI Taxonomy" id="1769908"/>
    <lineage>
        <taxon>Eukaryota</taxon>
        <taxon>Fungi</taxon>
        <taxon>Dikarya</taxon>
        <taxon>Ascomycota</taxon>
        <taxon>Pezizomycotina</taxon>
        <taxon>Dothideomycetes</taxon>
        <taxon>Pleosporomycetidae</taxon>
        <taxon>Pleosporales</taxon>
        <taxon>Pleosporineae</taxon>
        <taxon>Didymellaceae</taxon>
        <taxon>Didymella</taxon>
    </lineage>
</organism>
<accession>A0A9P5C179</accession>
<evidence type="ECO:0008006" key="8">
    <source>
        <dbReference type="Google" id="ProtNLM"/>
    </source>
</evidence>
<keyword evidence="2 5" id="KW-0812">Transmembrane</keyword>
<dbReference type="OrthoDB" id="5428055at2759"/>
<comment type="subcellular location">
    <subcellularLocation>
        <location evidence="1">Membrane</location>
        <topology evidence="1">Multi-pass membrane protein</topology>
    </subcellularLocation>
</comment>
<dbReference type="Proteomes" id="UP000758155">
    <property type="component" value="Unassembled WGS sequence"/>
</dbReference>
<keyword evidence="3 5" id="KW-1133">Transmembrane helix</keyword>
<evidence type="ECO:0000256" key="3">
    <source>
        <dbReference type="ARBA" id="ARBA00022989"/>
    </source>
</evidence>
<dbReference type="Gene3D" id="1.20.58.340">
    <property type="entry name" value="Magnesium transport protein CorA, transmembrane region"/>
    <property type="match status" value="1"/>
</dbReference>
<sequence length="528" mass="60759">METSSFPADNEHLYKQPRSESSTPYYFLDEDECRYMELIQGQTQPYFPEFAASVADQSPAEREWGRCAMADFTSQQCQVSHFADSSELKDVLAEEPASNTDLPRRRLFILEDLPCNHILALGSKLRIPPSFFAGHWNDPASPTLNHRNPFQRCLRPHFRIRYATSNSVRVDDQVEPDSALMTLHAFNTNVCRFFHEFRPKGLIYDEVWSYHVLSFWSSKPREDGSWDAVLLVDPPPVKFVRSLKTSKLIPLRLRELPFLYPELDIAQELLEDATQWNRRPEKPSHTSTFEDIVQHYTFSKDAYSNTHDPWSVVDYPRKLVLATLIAYIRGRYLVLMSCQKTQRIQKALRHNFLVNFSDSSFSSWSNEFFDFMFGSCAAMNEWGRETEENMTALGVESPQCDVPQWEIDGWRSFRDMSHAVGAMTQAFANNYISYATISEAHTSNGSAKSLSKITLLTMLFIPLSTVASIFSMSEDFLPGKTRAWAFWAVSIPLLVALAISYWRRGLVKIWCEQRQGLALYTRKAGDIV</sequence>
<dbReference type="InterPro" id="IPR045863">
    <property type="entry name" value="CorA_TM1_TM2"/>
</dbReference>
<keyword evidence="4 5" id="KW-0472">Membrane</keyword>
<reference evidence="6" key="1">
    <citation type="submission" date="2019-04" db="EMBL/GenBank/DDBJ databases">
        <title>Sequencing of skin fungus with MAO and IRED activity.</title>
        <authorList>
            <person name="Marsaioli A.J."/>
            <person name="Bonatto J.M.C."/>
            <person name="Reis Junior O."/>
        </authorList>
    </citation>
    <scope>NUCLEOTIDE SEQUENCE</scope>
    <source>
        <strain evidence="6">28M1</strain>
    </source>
</reference>
<proteinExistence type="predicted"/>
<dbReference type="GO" id="GO:0016020">
    <property type="term" value="C:membrane"/>
    <property type="evidence" value="ECO:0007669"/>
    <property type="project" value="UniProtKB-SubCell"/>
</dbReference>
<evidence type="ECO:0000256" key="1">
    <source>
        <dbReference type="ARBA" id="ARBA00004141"/>
    </source>
</evidence>
<dbReference type="EMBL" id="SWKV01000024">
    <property type="protein sequence ID" value="KAF3040670.1"/>
    <property type="molecule type" value="Genomic_DNA"/>
</dbReference>
<comment type="caution">
    <text evidence="6">The sequence shown here is derived from an EMBL/GenBank/DDBJ whole genome shotgun (WGS) entry which is preliminary data.</text>
</comment>
<feature type="transmembrane region" description="Helical" evidence="5">
    <location>
        <begin position="484"/>
        <end position="502"/>
    </location>
</feature>
<evidence type="ECO:0000256" key="2">
    <source>
        <dbReference type="ARBA" id="ARBA00022692"/>
    </source>
</evidence>
<dbReference type="SUPFAM" id="SSF144083">
    <property type="entry name" value="Magnesium transport protein CorA, transmembrane region"/>
    <property type="match status" value="1"/>
</dbReference>
<name>A0A9P5C179_9PLEO</name>
<evidence type="ECO:0000313" key="6">
    <source>
        <dbReference type="EMBL" id="KAF3040670.1"/>
    </source>
</evidence>
<protein>
    <recommendedName>
        <fullName evidence="8">Metal ion transmembrane transporter</fullName>
    </recommendedName>
</protein>
<evidence type="ECO:0000256" key="5">
    <source>
        <dbReference type="SAM" id="Phobius"/>
    </source>
</evidence>
<evidence type="ECO:0000256" key="4">
    <source>
        <dbReference type="ARBA" id="ARBA00023136"/>
    </source>
</evidence>
<evidence type="ECO:0000313" key="7">
    <source>
        <dbReference type="Proteomes" id="UP000758155"/>
    </source>
</evidence>